<dbReference type="SUPFAM" id="SSF52833">
    <property type="entry name" value="Thioredoxin-like"/>
    <property type="match status" value="1"/>
</dbReference>
<organism evidence="1 2">
    <name type="scientific">Chryseobacterium polytrichastri</name>
    <dbReference type="NCBI Taxonomy" id="1302687"/>
    <lineage>
        <taxon>Bacteria</taxon>
        <taxon>Pseudomonadati</taxon>
        <taxon>Bacteroidota</taxon>
        <taxon>Flavobacteriia</taxon>
        <taxon>Flavobacteriales</taxon>
        <taxon>Weeksellaceae</taxon>
        <taxon>Chryseobacterium group</taxon>
        <taxon>Chryseobacterium</taxon>
    </lineage>
</organism>
<dbReference type="STRING" id="1302687.SAMN05444267_10168"/>
<dbReference type="EMBL" id="FRAV01000016">
    <property type="protein sequence ID" value="SHL32667.1"/>
    <property type="molecule type" value="Genomic_DNA"/>
</dbReference>
<dbReference type="OrthoDB" id="9808254at2"/>
<evidence type="ECO:0008006" key="3">
    <source>
        <dbReference type="Google" id="ProtNLM"/>
    </source>
</evidence>
<dbReference type="InterPro" id="IPR036249">
    <property type="entry name" value="Thioredoxin-like_sf"/>
</dbReference>
<evidence type="ECO:0000313" key="2">
    <source>
        <dbReference type="Proteomes" id="UP000184364"/>
    </source>
</evidence>
<dbReference type="InterPro" id="IPR010634">
    <property type="entry name" value="DUF1223"/>
</dbReference>
<name>A0A1M6ZQD1_9FLAO</name>
<dbReference type="Pfam" id="PF06764">
    <property type="entry name" value="DUF1223"/>
    <property type="match status" value="1"/>
</dbReference>
<dbReference type="PANTHER" id="PTHR36057:SF1">
    <property type="entry name" value="LIPOPROTEIN LIPID ATTACHMENT SITE-LIKE PROTEIN, PUTATIVE (DUF1223)-RELATED"/>
    <property type="match status" value="1"/>
</dbReference>
<dbReference type="PANTHER" id="PTHR36057">
    <property type="match status" value="1"/>
</dbReference>
<reference evidence="2" key="1">
    <citation type="submission" date="2016-11" db="EMBL/GenBank/DDBJ databases">
        <authorList>
            <person name="Varghese N."/>
            <person name="Submissions S."/>
        </authorList>
    </citation>
    <scope>NUCLEOTIDE SEQUENCE [LARGE SCALE GENOMIC DNA]</scope>
    <source>
        <strain evidence="2">DSM 26899</strain>
    </source>
</reference>
<dbReference type="Gene3D" id="3.40.30.10">
    <property type="entry name" value="Glutaredoxin"/>
    <property type="match status" value="1"/>
</dbReference>
<sequence>MILKNLIGTAAFVALMFIISAFVYKNKTEEPHQNLSSKNNGFAVLELFTSEGCSSCPPADALMGEIEKEYKDKPVYILSYHVDYWNHLGWKDKFSSAENSQRQQQYSRTLRSQIYTPQLVINGKKELVGSDQNAVESAIQNAFSNSNNAKIDMEVKVLSKEITVNYKIAETNPQHQLLITLVEKKSSSNVMKGENEGRHLQHWQIAHQQNQISLKSMSEGATSFPLPQNFNPNDWEVIGLIQNTKSGEILGSAKVLF</sequence>
<proteinExistence type="predicted"/>
<protein>
    <recommendedName>
        <fullName evidence="3">DUF1223 domain-containing protein</fullName>
    </recommendedName>
</protein>
<dbReference type="Proteomes" id="UP000184364">
    <property type="component" value="Unassembled WGS sequence"/>
</dbReference>
<keyword evidence="2" id="KW-1185">Reference proteome</keyword>
<evidence type="ECO:0000313" key="1">
    <source>
        <dbReference type="EMBL" id="SHL32667.1"/>
    </source>
</evidence>
<accession>A0A1M6ZQD1</accession>
<dbReference type="AlphaFoldDB" id="A0A1M6ZQD1"/>
<dbReference type="RefSeq" id="WP_073293008.1">
    <property type="nucleotide sequence ID" value="NZ_FRAV01000016.1"/>
</dbReference>
<gene>
    <name evidence="1" type="ORF">SAMN05444267_10168</name>
</gene>